<gene>
    <name evidence="13" type="primary">LOC108734576</name>
</gene>
<dbReference type="GO" id="GO:0015187">
    <property type="term" value="F:glycine transmembrane transporter activity"/>
    <property type="evidence" value="ECO:0007669"/>
    <property type="project" value="UniProtKB-UniRule"/>
</dbReference>
<dbReference type="Proteomes" id="UP000192223">
    <property type="component" value="Unplaced"/>
</dbReference>
<keyword evidence="5 10" id="KW-0999">Mitochondrion inner membrane</keyword>
<evidence type="ECO:0000256" key="7">
    <source>
        <dbReference type="ARBA" id="ARBA00023128"/>
    </source>
</evidence>
<evidence type="ECO:0000256" key="10">
    <source>
        <dbReference type="HAMAP-Rule" id="MF_03064"/>
    </source>
</evidence>
<dbReference type="GO" id="GO:1904983">
    <property type="term" value="P:glycine import into mitochondrion"/>
    <property type="evidence" value="ECO:0007669"/>
    <property type="project" value="UniProtKB-UniRule"/>
</dbReference>
<dbReference type="GeneID" id="108734576"/>
<evidence type="ECO:0000256" key="4">
    <source>
        <dbReference type="ARBA" id="ARBA00022737"/>
    </source>
</evidence>
<reference evidence="13" key="1">
    <citation type="submission" date="2025-08" db="UniProtKB">
        <authorList>
            <consortium name="RefSeq"/>
        </authorList>
    </citation>
    <scope>IDENTIFICATION</scope>
    <source>
        <tissue evidence="13">Entire body</tissue>
    </source>
</reference>
<dbReference type="HAMAP" id="MF_03064">
    <property type="entry name" value="SLC25A38"/>
    <property type="match status" value="1"/>
</dbReference>
<sequence length="318" mass="35075">MQALILDDNTELINSDNVLNPLGANAGPSEKEKKILENYPVVKAFLAGSFSGTFSTILFQPLDLVKTRLQNPQPAILKSASDVRMITIFATVVQQDKIFGLWKGMTPSITRCVPGVGLYFCSLDWLKSHYVPGRTPTPLESITLGAVARCMSAGALIPITVVKTRYESGVYQYESVGSALRHIYHTEGLKGMTCGLIPTLVRDAPYSGLYFMFYTQMKLLVPQKHLNSSFAAPIHFTCGIAAGIMASVITQPADVLKTKMQLYPNKFHSLLSAIVHVHSKYGFAGYFKGMVPRMLRRTLVTAMAWTIYEQVTKNIGLK</sequence>
<organism evidence="12 13">
    <name type="scientific">Agrilus planipennis</name>
    <name type="common">Emerald ash borer</name>
    <name type="synonym">Agrilus marcopoli</name>
    <dbReference type="NCBI Taxonomy" id="224129"/>
    <lineage>
        <taxon>Eukaryota</taxon>
        <taxon>Metazoa</taxon>
        <taxon>Ecdysozoa</taxon>
        <taxon>Arthropoda</taxon>
        <taxon>Hexapoda</taxon>
        <taxon>Insecta</taxon>
        <taxon>Pterygota</taxon>
        <taxon>Neoptera</taxon>
        <taxon>Endopterygota</taxon>
        <taxon>Coleoptera</taxon>
        <taxon>Polyphaga</taxon>
        <taxon>Elateriformia</taxon>
        <taxon>Buprestoidea</taxon>
        <taxon>Buprestidae</taxon>
        <taxon>Agrilinae</taxon>
        <taxon>Agrilus</taxon>
    </lineage>
</organism>
<dbReference type="InterPro" id="IPR030847">
    <property type="entry name" value="Hem25/SLC25A38"/>
</dbReference>
<keyword evidence="7 10" id="KW-0496">Mitochondrion</keyword>
<keyword evidence="4 10" id="KW-0677">Repeat</keyword>
<accession>A0A7F5RAW7</accession>
<feature type="repeat" description="Solcar" evidence="11">
    <location>
        <begin position="39"/>
        <end position="129"/>
    </location>
</feature>
<keyword evidence="8 10" id="KW-0472">Membrane</keyword>
<evidence type="ECO:0000256" key="9">
    <source>
        <dbReference type="ARBA" id="ARBA00034060"/>
    </source>
</evidence>
<dbReference type="OrthoDB" id="1924968at2759"/>
<dbReference type="PANTHER" id="PTHR46181:SF3">
    <property type="entry name" value="MITOCHONDRIAL GLYCINE TRANSPORTER"/>
    <property type="match status" value="1"/>
</dbReference>
<dbReference type="PROSITE" id="PS50920">
    <property type="entry name" value="SOLCAR"/>
    <property type="match status" value="3"/>
</dbReference>
<dbReference type="RefSeq" id="XP_025833104.1">
    <property type="nucleotide sequence ID" value="XM_025977319.1"/>
</dbReference>
<evidence type="ECO:0000256" key="3">
    <source>
        <dbReference type="ARBA" id="ARBA00022692"/>
    </source>
</evidence>
<keyword evidence="12" id="KW-1185">Reference proteome</keyword>
<protein>
    <recommendedName>
        <fullName evidence="10">Mitochondrial glycine transporter</fullName>
    </recommendedName>
    <alternativeName>
        <fullName evidence="10">Solute carrier family 25 member 38 homolog</fullName>
    </alternativeName>
</protein>
<dbReference type="InterPro" id="IPR018108">
    <property type="entry name" value="MCP_transmembrane"/>
</dbReference>
<evidence type="ECO:0000256" key="2">
    <source>
        <dbReference type="ARBA" id="ARBA00022448"/>
    </source>
</evidence>
<evidence type="ECO:0000313" key="12">
    <source>
        <dbReference type="Proteomes" id="UP000192223"/>
    </source>
</evidence>
<evidence type="ECO:0000256" key="8">
    <source>
        <dbReference type="ARBA" id="ARBA00023136"/>
    </source>
</evidence>
<evidence type="ECO:0000256" key="11">
    <source>
        <dbReference type="PROSITE-ProRule" id="PRU00282"/>
    </source>
</evidence>
<evidence type="ECO:0000256" key="6">
    <source>
        <dbReference type="ARBA" id="ARBA00022989"/>
    </source>
</evidence>
<evidence type="ECO:0000313" key="13">
    <source>
        <dbReference type="RefSeq" id="XP_025833104.1"/>
    </source>
</evidence>
<proteinExistence type="inferred from homology"/>
<feature type="repeat" description="Solcar" evidence="11">
    <location>
        <begin position="136"/>
        <end position="220"/>
    </location>
</feature>
<comment type="catalytic activity">
    <reaction evidence="9 10">
        <text>glycine(in) = glycine(out)</text>
        <dbReference type="Rhea" id="RHEA:70715"/>
        <dbReference type="ChEBI" id="CHEBI:57305"/>
    </reaction>
</comment>
<dbReference type="InterPro" id="IPR002067">
    <property type="entry name" value="MCP"/>
</dbReference>
<keyword evidence="6 10" id="KW-1133">Transmembrane helix</keyword>
<comment type="subcellular location">
    <subcellularLocation>
        <location evidence="1">Membrane</location>
        <topology evidence="1">Multi-pass membrane protein</topology>
    </subcellularLocation>
    <subcellularLocation>
        <location evidence="10">Mitochondrion inner membrane</location>
        <topology evidence="10">Multi-pass membrane protein</topology>
    </subcellularLocation>
</comment>
<evidence type="ECO:0000256" key="1">
    <source>
        <dbReference type="ARBA" id="ARBA00004141"/>
    </source>
</evidence>
<dbReference type="KEGG" id="apln:108734576"/>
<keyword evidence="3 10" id="KW-0812">Transmembrane</keyword>
<dbReference type="Gene3D" id="1.50.40.10">
    <property type="entry name" value="Mitochondrial carrier domain"/>
    <property type="match status" value="1"/>
</dbReference>
<dbReference type="SUPFAM" id="SSF103506">
    <property type="entry name" value="Mitochondrial carrier"/>
    <property type="match status" value="1"/>
</dbReference>
<dbReference type="PRINTS" id="PR00926">
    <property type="entry name" value="MITOCARRIER"/>
</dbReference>
<evidence type="ECO:0000256" key="5">
    <source>
        <dbReference type="ARBA" id="ARBA00022792"/>
    </source>
</evidence>
<comment type="function">
    <text evidence="10">Mitochondrial glycine transporter that imports glycine into the mitochondrial matrix. Plays an important role in providing glycine for the first enzymatic step in heme biosynthesis, the condensation of glycine with succinyl-CoA to produce 5-aminolevulinate (ALA) in the miochondrial matrix.</text>
</comment>
<feature type="repeat" description="Solcar" evidence="11">
    <location>
        <begin position="230"/>
        <end position="314"/>
    </location>
</feature>
<name>A0A7F5RAW7_AGRPL</name>
<dbReference type="PANTHER" id="PTHR46181">
    <property type="entry name" value="MITOCHONDRIAL GLYCINE TRANSPORTER"/>
    <property type="match status" value="1"/>
</dbReference>
<comment type="similarity">
    <text evidence="10">Belongs to the mitochondrial carrier (TC 2.A.29) family. SLC25A38 subfamily.</text>
</comment>
<dbReference type="GO" id="GO:0005743">
    <property type="term" value="C:mitochondrial inner membrane"/>
    <property type="evidence" value="ECO:0007669"/>
    <property type="project" value="UniProtKB-SubCell"/>
</dbReference>
<dbReference type="AlphaFoldDB" id="A0A7F5RAW7"/>
<dbReference type="Pfam" id="PF00153">
    <property type="entry name" value="Mito_carr"/>
    <property type="match status" value="3"/>
</dbReference>
<dbReference type="InParanoid" id="A0A7F5RAW7"/>
<dbReference type="InterPro" id="IPR023395">
    <property type="entry name" value="MCP_dom_sf"/>
</dbReference>
<keyword evidence="2 10" id="KW-0813">Transport</keyword>